<feature type="compositionally biased region" description="Polar residues" evidence="2">
    <location>
        <begin position="257"/>
        <end position="271"/>
    </location>
</feature>
<comment type="similarity">
    <text evidence="1">Belongs to the EEIG family.</text>
</comment>
<dbReference type="Pfam" id="PF10358">
    <property type="entry name" value="NT-C2"/>
    <property type="match status" value="1"/>
</dbReference>
<feature type="compositionally biased region" description="Low complexity" evidence="2">
    <location>
        <begin position="138"/>
        <end position="148"/>
    </location>
</feature>
<feature type="region of interest" description="Disordered" evidence="2">
    <location>
        <begin position="217"/>
        <end position="299"/>
    </location>
</feature>
<feature type="compositionally biased region" description="Basic and acidic residues" evidence="2">
    <location>
        <begin position="242"/>
        <end position="256"/>
    </location>
</feature>
<keyword evidence="5" id="KW-1185">Reference proteome</keyword>
<dbReference type="PANTHER" id="PTHR21456:SF1">
    <property type="entry name" value="C2 NT-TYPE DOMAIN-CONTAINING PROTEIN"/>
    <property type="match status" value="1"/>
</dbReference>
<dbReference type="Proteomes" id="UP000183832">
    <property type="component" value="Unassembled WGS sequence"/>
</dbReference>
<dbReference type="AlphaFoldDB" id="A0A1J1ISX7"/>
<proteinExistence type="inferred from homology"/>
<feature type="domain" description="C2 NT-type" evidence="3">
    <location>
        <begin position="1"/>
        <end position="76"/>
    </location>
</feature>
<evidence type="ECO:0000259" key="3">
    <source>
        <dbReference type="PROSITE" id="PS51840"/>
    </source>
</evidence>
<feature type="region of interest" description="Disordered" evidence="2">
    <location>
        <begin position="104"/>
        <end position="171"/>
    </location>
</feature>
<dbReference type="InterPro" id="IPR039931">
    <property type="entry name" value="EEIG1/2-like"/>
</dbReference>
<dbReference type="PROSITE" id="PS51840">
    <property type="entry name" value="C2_NT"/>
    <property type="match status" value="1"/>
</dbReference>
<dbReference type="OrthoDB" id="3365224at2759"/>
<feature type="compositionally biased region" description="Low complexity" evidence="2">
    <location>
        <begin position="228"/>
        <end position="241"/>
    </location>
</feature>
<gene>
    <name evidence="4" type="primary">putative Protein FAM102A</name>
    <name evidence="4" type="ORF">CLUMA_CG015878</name>
</gene>
<evidence type="ECO:0000256" key="1">
    <source>
        <dbReference type="ARBA" id="ARBA00034780"/>
    </source>
</evidence>
<evidence type="ECO:0000256" key="2">
    <source>
        <dbReference type="SAM" id="MobiDB-lite"/>
    </source>
</evidence>
<name>A0A1J1ISX7_9DIPT</name>
<feature type="compositionally biased region" description="Basic and acidic residues" evidence="2">
    <location>
        <begin position="272"/>
        <end position="281"/>
    </location>
</feature>
<evidence type="ECO:0000313" key="4">
    <source>
        <dbReference type="EMBL" id="CRL02834.1"/>
    </source>
</evidence>
<feature type="compositionally biased region" description="Polar residues" evidence="2">
    <location>
        <begin position="104"/>
        <end position="132"/>
    </location>
</feature>
<sequence>MSANASTGVLDPCLLRISIRKELKGGRSYQKLGFTDLNLAEYAGSGRTSKKTILEGYDARHRQDNSMLLVTIKMHMLSGDILFKVPSSKINQLPSEDDLGRVSSMSSVGANPTPTSLMTANPSVVASRQTINSKDDASIASGSSGCGSLTKKKSPGTTEHQQAIDVDPQSIVSSIITDSGISETSDTPLTTIFDRASSMAPVNSNQNLNTTQQNVAEMGHSRNSSNTSQMSKGSGYSSSISDRQHSRQSSDGDSGHQRNPSSGSIQMSETGSLDRMKAQAERRKKVLDDTPNVTGRVENTRVNPDKTIDELLRNSKLDQLEETTEPCGGLKLFIGRDGKASLGSHETQQRGAFKHVVMDNPR</sequence>
<dbReference type="EMBL" id="CVRI01000058">
    <property type="protein sequence ID" value="CRL02834.1"/>
    <property type="molecule type" value="Genomic_DNA"/>
</dbReference>
<dbReference type="PANTHER" id="PTHR21456">
    <property type="entry name" value="FAMILY WITH SEQUENCE SIMILARITY 102"/>
    <property type="match status" value="1"/>
</dbReference>
<evidence type="ECO:0000313" key="5">
    <source>
        <dbReference type="Proteomes" id="UP000183832"/>
    </source>
</evidence>
<organism evidence="4 5">
    <name type="scientific">Clunio marinus</name>
    <dbReference type="NCBI Taxonomy" id="568069"/>
    <lineage>
        <taxon>Eukaryota</taxon>
        <taxon>Metazoa</taxon>
        <taxon>Ecdysozoa</taxon>
        <taxon>Arthropoda</taxon>
        <taxon>Hexapoda</taxon>
        <taxon>Insecta</taxon>
        <taxon>Pterygota</taxon>
        <taxon>Neoptera</taxon>
        <taxon>Endopterygota</taxon>
        <taxon>Diptera</taxon>
        <taxon>Nematocera</taxon>
        <taxon>Chironomoidea</taxon>
        <taxon>Chironomidae</taxon>
        <taxon>Clunio</taxon>
    </lineage>
</organism>
<protein>
    <submittedName>
        <fullName evidence="4">CLUMA_CG015878, isoform D</fullName>
    </submittedName>
</protein>
<accession>A0A1J1ISX7</accession>
<reference evidence="4 5" key="1">
    <citation type="submission" date="2015-04" db="EMBL/GenBank/DDBJ databases">
        <authorList>
            <person name="Syromyatnikov M.Y."/>
            <person name="Popov V.N."/>
        </authorList>
    </citation>
    <scope>NUCLEOTIDE SEQUENCE [LARGE SCALE GENOMIC DNA]</scope>
</reference>
<dbReference type="InterPro" id="IPR019448">
    <property type="entry name" value="NT-C2"/>
</dbReference>